<dbReference type="AlphaFoldDB" id="A0A9X4RKY0"/>
<protein>
    <recommendedName>
        <fullName evidence="3">Desulfoferrodoxin N-terminal domain-containing protein</fullName>
    </recommendedName>
</protein>
<evidence type="ECO:0000313" key="1">
    <source>
        <dbReference type="EMBL" id="MDG4475491.1"/>
    </source>
</evidence>
<dbReference type="RefSeq" id="WP_307632464.1">
    <property type="nucleotide sequence ID" value="NZ_JAPHEH010000001.1"/>
</dbReference>
<reference evidence="1" key="2">
    <citation type="submission" date="2022-10" db="EMBL/GenBank/DDBJ databases">
        <authorList>
            <person name="Aronson H.S."/>
        </authorList>
    </citation>
    <scope>NUCLEOTIDE SEQUENCE</scope>
    <source>
        <strain evidence="1">RS19-109</strain>
    </source>
</reference>
<proteinExistence type="predicted"/>
<evidence type="ECO:0008006" key="3">
    <source>
        <dbReference type="Google" id="ProtNLM"/>
    </source>
</evidence>
<keyword evidence="2" id="KW-1185">Reference proteome</keyword>
<sequence>MDISVDRNVVEFKPGNAQETAAMELLWRVIVDCLRENKKLVPIGEYIPAKENLARFVIEGIPGGKTQWSDLKATADNTYYCSVCNKYMNVKQGSEIPKCCGRDMETMD</sequence>
<comment type="caution">
    <text evidence="1">The sequence shown here is derived from an EMBL/GenBank/DDBJ whole genome shotgun (WGS) entry which is preliminary data.</text>
</comment>
<organism evidence="1 2">
    <name type="scientific">Thiovibrio frasassiensis</name>
    <dbReference type="NCBI Taxonomy" id="2984131"/>
    <lineage>
        <taxon>Bacteria</taxon>
        <taxon>Pseudomonadati</taxon>
        <taxon>Thermodesulfobacteriota</taxon>
        <taxon>Desulfobulbia</taxon>
        <taxon>Desulfobulbales</taxon>
        <taxon>Thiovibrionaceae</taxon>
        <taxon>Thiovibrio</taxon>
    </lineage>
</organism>
<evidence type="ECO:0000313" key="2">
    <source>
        <dbReference type="Proteomes" id="UP001154240"/>
    </source>
</evidence>
<reference evidence="1" key="1">
    <citation type="journal article" date="2022" name="bioRxiv">
        <title>Thiovibrio frasassiensisgen. nov., sp. nov., an autotrophic, elemental sulfur disproportionating bacterium isolated from sulfidic karst sediment, and proposal of Thiovibrionaceae fam. nov.</title>
        <authorList>
            <person name="Aronson H."/>
            <person name="Thomas C."/>
            <person name="Bhattacharyya M."/>
            <person name="Eckstein S."/>
            <person name="Jensen S."/>
            <person name="Barco R."/>
            <person name="Macalady J."/>
            <person name="Amend J."/>
        </authorList>
    </citation>
    <scope>NUCLEOTIDE SEQUENCE</scope>
    <source>
        <strain evidence="1">RS19-109</strain>
    </source>
</reference>
<dbReference type="EMBL" id="JAPHEH010000001">
    <property type="protein sequence ID" value="MDG4475491.1"/>
    <property type="molecule type" value="Genomic_DNA"/>
</dbReference>
<accession>A0A9X4RKY0</accession>
<name>A0A9X4RKY0_9BACT</name>
<dbReference type="Proteomes" id="UP001154240">
    <property type="component" value="Unassembled WGS sequence"/>
</dbReference>
<gene>
    <name evidence="1" type="ORF">OLX77_04875</name>
</gene>